<dbReference type="Proteomes" id="UP000078431">
    <property type="component" value="Unassembled WGS sequence"/>
</dbReference>
<protein>
    <submittedName>
        <fullName evidence="1">Uncharacterized protein</fullName>
    </submittedName>
</protein>
<dbReference type="AlphaFoldDB" id="A0AA91EDJ6"/>
<accession>A0AA91EDJ6</accession>
<evidence type="ECO:0000313" key="1">
    <source>
        <dbReference type="EMBL" id="OAT57320.1"/>
    </source>
</evidence>
<sequence>MPVPCLAKLENYDDVTFADEETGFEIFGVVTHVVNDMSLSEFDDNPCI</sequence>
<dbReference type="EMBL" id="LXEX01000060">
    <property type="protein sequence ID" value="OAT57320.1"/>
    <property type="molecule type" value="Genomic_DNA"/>
</dbReference>
<gene>
    <name evidence="1" type="ORF">M993_03949</name>
</gene>
<organism evidence="1 2">
    <name type="scientific">Obesumbacterium proteus ATCC 12841</name>
    <dbReference type="NCBI Taxonomy" id="1354268"/>
    <lineage>
        <taxon>Bacteria</taxon>
        <taxon>Pseudomonadati</taxon>
        <taxon>Pseudomonadota</taxon>
        <taxon>Gammaproteobacteria</taxon>
        <taxon>Enterobacterales</taxon>
        <taxon>Hafniaceae</taxon>
        <taxon>Obesumbacterium</taxon>
    </lineage>
</organism>
<reference evidence="1 2" key="1">
    <citation type="submission" date="2016-04" db="EMBL/GenBank/DDBJ databases">
        <title>ATOL: Assembling a taxonomically balanced genome-scale reconstruction of the evolutionary history of the Enterobacteriaceae.</title>
        <authorList>
            <person name="Plunkett G.III."/>
            <person name="Neeno-Eckwall E.C."/>
            <person name="Glasner J.D."/>
            <person name="Perna N.T."/>
        </authorList>
    </citation>
    <scope>NUCLEOTIDE SEQUENCE [LARGE SCALE GENOMIC DNA]</scope>
    <source>
        <strain evidence="1 2">ATCC 12841</strain>
    </source>
</reference>
<proteinExistence type="predicted"/>
<name>A0AA91EDJ6_9GAMM</name>
<evidence type="ECO:0000313" key="2">
    <source>
        <dbReference type="Proteomes" id="UP000078431"/>
    </source>
</evidence>
<comment type="caution">
    <text evidence="1">The sequence shown here is derived from an EMBL/GenBank/DDBJ whole genome shotgun (WGS) entry which is preliminary data.</text>
</comment>
<keyword evidence="2" id="KW-1185">Reference proteome</keyword>